<dbReference type="InterPro" id="IPR009667">
    <property type="entry name" value="DUF1258"/>
</dbReference>
<sequence length="811" mass="92634">MDFQDNEQGQLNESESDEIVNEEHDNAGEDLDQVHSDRELSEEDTEDEYETADEEEDDNGGVGGGVPLDANGEEPNERDNQPLYDGAPITFRESLVAILTFAMCHRLTGVCINDLLSLIALHCRPNNLCLKTLSKFREYFSMIGTKIIVRHHYCSVCQVPLQDSKSVCGVDASHDVLFFIEMPIEDQIQTMLKRPGFLELLQHRFRREKQSPLNIEDIYDGEIYKKCFHDGFLSNPNNVSFFMYFDGVSLFKSSRFSLWPIYYSINELRYEDRTKKENILLAGLWFGPKPNVNLLLKPLYDKMLKLETNGVYLSLPNGQNIVVKAKVLGAVGDLPAKAAFMRFTHFNGMYSCFYCLSSGGRHEVGDGNTTVQVFPYSRDMVLRTSAETVDPDASVYGVKGPSMLSHILPDFIPCMGIDLMHGTFLGQMRALMSFWFDSSFSTFPFSIRQYTDIVDARLKSIRPPFSFQRLPRALKDLPLYKAYDYKVFMFYYSLPVLLDILPVNYWVHHSIFVTAISILSQESISPDQLNYVDDMLHKYVSDFQTLYGVRYLGLNVHQLLHLVSCVRSLGPAYVYSCFFYESVNGQLARLVHGTRHTALQICSSVTALLNLPTMVNFMNDNEAKVLCRKFLLTGKQRVKIVEIVNQNTFVVGVYSPCHPTPRRISALLQESFNIVGGRCKYFHRLKKKSVMFCSEKYVRSSKKTSCFAAVVHNGVPYLCKILSFLKWFSCDFACPPQCEQCLKMFFCLVRVYERVPWEIMEHGIPVGYLNKVTPSRDVKLFLVEDLKSVCVYVSVDGNEYLCTPVNSLEVE</sequence>
<dbReference type="Proteomes" id="UP001075354">
    <property type="component" value="Chromosome 1"/>
</dbReference>
<dbReference type="Pfam" id="PF06869">
    <property type="entry name" value="DUF1258"/>
    <property type="match status" value="1"/>
</dbReference>
<feature type="compositionally biased region" description="Acidic residues" evidence="1">
    <location>
        <begin position="40"/>
        <end position="59"/>
    </location>
</feature>
<dbReference type="PANTHER" id="PTHR46579:SF1">
    <property type="entry name" value="F5_8 TYPE C DOMAIN-CONTAINING PROTEIN"/>
    <property type="match status" value="1"/>
</dbReference>
<evidence type="ECO:0000313" key="3">
    <source>
        <dbReference type="Proteomes" id="UP001075354"/>
    </source>
</evidence>
<gene>
    <name evidence="2" type="ORF">ONE63_000555</name>
</gene>
<proteinExistence type="predicted"/>
<dbReference type="AlphaFoldDB" id="A0AAV7XZW4"/>
<name>A0AAV7XZW4_9NEOP</name>
<feature type="region of interest" description="Disordered" evidence="1">
    <location>
        <begin position="1"/>
        <end position="85"/>
    </location>
</feature>
<reference evidence="2" key="1">
    <citation type="submission" date="2022-12" db="EMBL/GenBank/DDBJ databases">
        <title>Chromosome-level genome assembly of the bean flower thrips Megalurothrips usitatus.</title>
        <authorList>
            <person name="Ma L."/>
            <person name="Liu Q."/>
            <person name="Li H."/>
            <person name="Cai W."/>
        </authorList>
    </citation>
    <scope>NUCLEOTIDE SEQUENCE</scope>
    <source>
        <strain evidence="2">Cailab_2022a</strain>
    </source>
</reference>
<organism evidence="2 3">
    <name type="scientific">Megalurothrips usitatus</name>
    <name type="common">bean blossom thrips</name>
    <dbReference type="NCBI Taxonomy" id="439358"/>
    <lineage>
        <taxon>Eukaryota</taxon>
        <taxon>Metazoa</taxon>
        <taxon>Ecdysozoa</taxon>
        <taxon>Arthropoda</taxon>
        <taxon>Hexapoda</taxon>
        <taxon>Insecta</taxon>
        <taxon>Pterygota</taxon>
        <taxon>Neoptera</taxon>
        <taxon>Paraneoptera</taxon>
        <taxon>Thysanoptera</taxon>
        <taxon>Terebrantia</taxon>
        <taxon>Thripoidea</taxon>
        <taxon>Thripidae</taxon>
        <taxon>Megalurothrips</taxon>
    </lineage>
</organism>
<protein>
    <submittedName>
        <fullName evidence="2">Uncharacterized protein</fullName>
    </submittedName>
</protein>
<feature type="compositionally biased region" description="Polar residues" evidence="1">
    <location>
        <begin position="1"/>
        <end position="13"/>
    </location>
</feature>
<dbReference type="EMBL" id="JAPTSV010000001">
    <property type="protein sequence ID" value="KAJ1531912.1"/>
    <property type="molecule type" value="Genomic_DNA"/>
</dbReference>
<feature type="compositionally biased region" description="Basic and acidic residues" evidence="1">
    <location>
        <begin position="21"/>
        <end position="39"/>
    </location>
</feature>
<keyword evidence="3" id="KW-1185">Reference proteome</keyword>
<comment type="caution">
    <text evidence="2">The sequence shown here is derived from an EMBL/GenBank/DDBJ whole genome shotgun (WGS) entry which is preliminary data.</text>
</comment>
<evidence type="ECO:0000313" key="2">
    <source>
        <dbReference type="EMBL" id="KAJ1531912.1"/>
    </source>
</evidence>
<accession>A0AAV7XZW4</accession>
<dbReference type="PANTHER" id="PTHR46579">
    <property type="entry name" value="F5/8 TYPE C DOMAIN-CONTAINING PROTEIN-RELATED"/>
    <property type="match status" value="1"/>
</dbReference>
<evidence type="ECO:0000256" key="1">
    <source>
        <dbReference type="SAM" id="MobiDB-lite"/>
    </source>
</evidence>